<evidence type="ECO:0000313" key="1">
    <source>
        <dbReference type="EMBL" id="BBW99699.1"/>
    </source>
</evidence>
<dbReference type="CDD" id="cd06989">
    <property type="entry name" value="cupin_DRT102"/>
    <property type="match status" value="1"/>
</dbReference>
<dbReference type="Gene3D" id="2.60.120.10">
    <property type="entry name" value="Jelly Rolls"/>
    <property type="match status" value="1"/>
</dbReference>
<dbReference type="EMBL" id="AP022560">
    <property type="protein sequence ID" value="BBW99699.1"/>
    <property type="molecule type" value="Genomic_DNA"/>
</dbReference>
<reference evidence="1 2" key="1">
    <citation type="journal article" date="2019" name="Emerg. Microbes Infect.">
        <title>Comprehensive subspecies identification of 175 nontuberculous mycobacteria species based on 7547 genomic profiles.</title>
        <authorList>
            <person name="Matsumoto Y."/>
            <person name="Kinjo T."/>
            <person name="Motooka D."/>
            <person name="Nabeya D."/>
            <person name="Jung N."/>
            <person name="Uechi K."/>
            <person name="Horii T."/>
            <person name="Iida T."/>
            <person name="Fujita J."/>
            <person name="Nakamura S."/>
        </authorList>
    </citation>
    <scope>NUCLEOTIDE SEQUENCE [LARGE SCALE GENOMIC DNA]</scope>
    <source>
        <strain evidence="1 2">JCM 6375</strain>
    </source>
</reference>
<dbReference type="KEGG" id="mmor:MMOR_06360"/>
<gene>
    <name evidence="1" type="ORF">MMOR_06360</name>
</gene>
<name>A0AAD1M4W6_9MYCO</name>
<dbReference type="AlphaFoldDB" id="A0AAD1M4W6"/>
<evidence type="ECO:0000313" key="2">
    <source>
        <dbReference type="Proteomes" id="UP000466681"/>
    </source>
</evidence>
<organism evidence="1 2">
    <name type="scientific">Mycolicibacterium moriokaense</name>
    <dbReference type="NCBI Taxonomy" id="39691"/>
    <lineage>
        <taxon>Bacteria</taxon>
        <taxon>Bacillati</taxon>
        <taxon>Actinomycetota</taxon>
        <taxon>Actinomycetes</taxon>
        <taxon>Mycobacteriales</taxon>
        <taxon>Mycobacteriaceae</taxon>
        <taxon>Mycolicibacterium</taxon>
    </lineage>
</organism>
<dbReference type="RefSeq" id="WP_083156882.1">
    <property type="nucleotide sequence ID" value="NZ_AP022560.1"/>
</dbReference>
<dbReference type="InterPro" id="IPR014710">
    <property type="entry name" value="RmlC-like_jellyroll"/>
</dbReference>
<evidence type="ECO:0008006" key="3">
    <source>
        <dbReference type="Google" id="ProtNLM"/>
    </source>
</evidence>
<accession>A0AAD1M4W6</accession>
<dbReference type="SUPFAM" id="SSF51182">
    <property type="entry name" value="RmlC-like cupins"/>
    <property type="match status" value="1"/>
</dbReference>
<dbReference type="Proteomes" id="UP000466681">
    <property type="component" value="Chromosome"/>
</dbReference>
<protein>
    <recommendedName>
        <fullName evidence="3">Cupin</fullName>
    </recommendedName>
</protein>
<dbReference type="InterPro" id="IPR011051">
    <property type="entry name" value="RmlC_Cupin_sf"/>
</dbReference>
<proteinExistence type="predicted"/>
<sequence>MSRLNPAETIIRLPDEIPWEVPPGAPPQSVEEAVLAGSETEDGQYLVLMKWYPGFMSAPHFYRTDRLCVVLSGVWWCNSGADFDPQSAMPAPAGSFVKRVAGTPHYDGARPDATEPAVIAVTGIGPVDQTWVDPSQPPLRRI</sequence>
<keyword evidence="2" id="KW-1185">Reference proteome</keyword>